<gene>
    <name evidence="2" type="ORF">KK1_028685</name>
</gene>
<dbReference type="EMBL" id="KQ483473">
    <property type="protein sequence ID" value="KYP49599.1"/>
    <property type="molecule type" value="Genomic_DNA"/>
</dbReference>
<accession>A0A151S480</accession>
<organism evidence="2 3">
    <name type="scientific">Cajanus cajan</name>
    <name type="common">Pigeon pea</name>
    <name type="synonym">Cajanus indicus</name>
    <dbReference type="NCBI Taxonomy" id="3821"/>
    <lineage>
        <taxon>Eukaryota</taxon>
        <taxon>Viridiplantae</taxon>
        <taxon>Streptophyta</taxon>
        <taxon>Embryophyta</taxon>
        <taxon>Tracheophyta</taxon>
        <taxon>Spermatophyta</taxon>
        <taxon>Magnoliopsida</taxon>
        <taxon>eudicotyledons</taxon>
        <taxon>Gunneridae</taxon>
        <taxon>Pentapetalae</taxon>
        <taxon>rosids</taxon>
        <taxon>fabids</taxon>
        <taxon>Fabales</taxon>
        <taxon>Fabaceae</taxon>
        <taxon>Papilionoideae</taxon>
        <taxon>50 kb inversion clade</taxon>
        <taxon>NPAAA clade</taxon>
        <taxon>indigoferoid/millettioid clade</taxon>
        <taxon>Phaseoleae</taxon>
        <taxon>Cajanus</taxon>
    </lineage>
</organism>
<dbReference type="Gramene" id="C.cajan_27389.t">
    <property type="protein sequence ID" value="C.cajan_27389.t.cds1"/>
    <property type="gene ID" value="C.cajan_27389"/>
</dbReference>
<dbReference type="AlphaFoldDB" id="A0A151S480"/>
<name>A0A151S480_CAJCA</name>
<evidence type="ECO:0000256" key="1">
    <source>
        <dbReference type="SAM" id="SignalP"/>
    </source>
</evidence>
<reference evidence="2" key="1">
    <citation type="journal article" date="2012" name="Nat. Biotechnol.">
        <title>Draft genome sequence of pigeonpea (Cajanus cajan), an orphan legume crop of resource-poor farmers.</title>
        <authorList>
            <person name="Varshney R.K."/>
            <person name="Chen W."/>
            <person name="Li Y."/>
            <person name="Bharti A.K."/>
            <person name="Saxena R.K."/>
            <person name="Schlueter J.A."/>
            <person name="Donoghue M.T."/>
            <person name="Azam S."/>
            <person name="Fan G."/>
            <person name="Whaley A.M."/>
            <person name="Farmer A.D."/>
            <person name="Sheridan J."/>
            <person name="Iwata A."/>
            <person name="Tuteja R."/>
            <person name="Penmetsa R.V."/>
            <person name="Wu W."/>
            <person name="Upadhyaya H.D."/>
            <person name="Yang S.P."/>
            <person name="Shah T."/>
            <person name="Saxena K.B."/>
            <person name="Michael T."/>
            <person name="McCombie W.R."/>
            <person name="Yang B."/>
            <person name="Zhang G."/>
            <person name="Yang H."/>
            <person name="Wang J."/>
            <person name="Spillane C."/>
            <person name="Cook D.R."/>
            <person name="May G.D."/>
            <person name="Xu X."/>
            <person name="Jackson S.A."/>
        </authorList>
    </citation>
    <scope>NUCLEOTIDE SEQUENCE [LARGE SCALE GENOMIC DNA]</scope>
</reference>
<evidence type="ECO:0000313" key="3">
    <source>
        <dbReference type="Proteomes" id="UP000075243"/>
    </source>
</evidence>
<keyword evidence="3" id="KW-1185">Reference proteome</keyword>
<sequence length="124" mass="13407">MKKRTSTVFLMWVMGICLHAHISIAAVSKSNGTTAHCDGSVEECLIVHHMDSQLPTISSSNFRRILVTLDQRVVGHAGKANKPFSDCKYLSGGYIKCGASVGSGTDNHCAEANYDRLCHNVNPS</sequence>
<keyword evidence="1" id="KW-0732">Signal</keyword>
<dbReference type="OrthoDB" id="1432762at2759"/>
<protein>
    <submittedName>
        <fullName evidence="2">Uncharacterized protein</fullName>
    </submittedName>
</protein>
<feature type="signal peptide" evidence="1">
    <location>
        <begin position="1"/>
        <end position="25"/>
    </location>
</feature>
<evidence type="ECO:0000313" key="2">
    <source>
        <dbReference type="EMBL" id="KYP49599.1"/>
    </source>
</evidence>
<dbReference type="OMA" id="CKIGEAY"/>
<dbReference type="Proteomes" id="UP000075243">
    <property type="component" value="Unassembled WGS sequence"/>
</dbReference>
<proteinExistence type="predicted"/>
<feature type="chain" id="PRO_5007588283" evidence="1">
    <location>
        <begin position="26"/>
        <end position="124"/>
    </location>
</feature>